<gene>
    <name evidence="2" type="ORF">BVRB_015470</name>
</gene>
<dbReference type="Proteomes" id="UP000035740">
    <property type="component" value="Unassembled WGS sequence"/>
</dbReference>
<dbReference type="Gramene" id="KMS94768">
    <property type="protein sequence ID" value="KMS94768"/>
    <property type="gene ID" value="BVRB_015470"/>
</dbReference>
<evidence type="ECO:0000256" key="1">
    <source>
        <dbReference type="SAM" id="MobiDB-lite"/>
    </source>
</evidence>
<organism evidence="2 3">
    <name type="scientific">Beta vulgaris subsp. vulgaris</name>
    <name type="common">Beet</name>
    <dbReference type="NCBI Taxonomy" id="3555"/>
    <lineage>
        <taxon>Eukaryota</taxon>
        <taxon>Viridiplantae</taxon>
        <taxon>Streptophyta</taxon>
        <taxon>Embryophyta</taxon>
        <taxon>Tracheophyta</taxon>
        <taxon>Spermatophyta</taxon>
        <taxon>Magnoliopsida</taxon>
        <taxon>eudicotyledons</taxon>
        <taxon>Gunneridae</taxon>
        <taxon>Pentapetalae</taxon>
        <taxon>Caryophyllales</taxon>
        <taxon>Chenopodiaceae</taxon>
        <taxon>Betoideae</taxon>
        <taxon>Beta</taxon>
    </lineage>
</organism>
<keyword evidence="3" id="KW-1185">Reference proteome</keyword>
<dbReference type="AlphaFoldDB" id="A0A0J8B4I8"/>
<protein>
    <submittedName>
        <fullName evidence="2">Uncharacterized protein</fullName>
    </submittedName>
</protein>
<feature type="compositionally biased region" description="Low complexity" evidence="1">
    <location>
        <begin position="9"/>
        <end position="20"/>
    </location>
</feature>
<feature type="region of interest" description="Disordered" evidence="1">
    <location>
        <begin position="1"/>
        <end position="20"/>
    </location>
</feature>
<dbReference type="OrthoDB" id="686116at2759"/>
<reference evidence="2 3" key="1">
    <citation type="journal article" date="2014" name="Nature">
        <title>The genome of the recently domesticated crop plant sugar beet (Beta vulgaris).</title>
        <authorList>
            <person name="Dohm J.C."/>
            <person name="Minoche A.E."/>
            <person name="Holtgrawe D."/>
            <person name="Capella-Gutierrez S."/>
            <person name="Zakrzewski F."/>
            <person name="Tafer H."/>
            <person name="Rupp O."/>
            <person name="Sorensen T.R."/>
            <person name="Stracke R."/>
            <person name="Reinhardt R."/>
            <person name="Goesmann A."/>
            <person name="Kraft T."/>
            <person name="Schulz B."/>
            <person name="Stadler P.F."/>
            <person name="Schmidt T."/>
            <person name="Gabaldon T."/>
            <person name="Lehrach H."/>
            <person name="Weisshaar B."/>
            <person name="Himmelbauer H."/>
        </authorList>
    </citation>
    <scope>NUCLEOTIDE SEQUENCE [LARGE SCALE GENOMIC DNA]</scope>
    <source>
        <tissue evidence="2">Taproot</tissue>
    </source>
</reference>
<sequence>MAGGGKRMSNGGSESQRSSSPSFGLDMYLFGLDMSNSGSESQRSSSHYHVVSFYVDAQGNISLVSGSIPIMDVWSNNSVKYCVEFNEFRQPLRKGGSMLVRFIGSIAKVETYCPVGELNWHSVDKNLKAKMVDEIKVLENNNKSPTDQEQEDTT</sequence>
<dbReference type="EMBL" id="KQ090923">
    <property type="protein sequence ID" value="KMS94768.1"/>
    <property type="molecule type" value="Genomic_DNA"/>
</dbReference>
<accession>A0A0J8B4I8</accession>
<proteinExistence type="predicted"/>
<dbReference type="KEGG" id="bvg:104885263"/>
<name>A0A0J8B4I8_BETVV</name>
<dbReference type="eggNOG" id="ENOG502QWJJ">
    <property type="taxonomic scope" value="Eukaryota"/>
</dbReference>
<evidence type="ECO:0000313" key="3">
    <source>
        <dbReference type="Proteomes" id="UP000035740"/>
    </source>
</evidence>
<evidence type="ECO:0000313" key="2">
    <source>
        <dbReference type="EMBL" id="KMS94768.1"/>
    </source>
</evidence>